<feature type="repeat" description="TPR" evidence="3">
    <location>
        <begin position="215"/>
        <end position="248"/>
    </location>
</feature>
<dbReference type="PROSITE" id="PS50005">
    <property type="entry name" value="TPR"/>
    <property type="match status" value="4"/>
</dbReference>
<evidence type="ECO:0000256" key="3">
    <source>
        <dbReference type="PROSITE-ProRule" id="PRU00339"/>
    </source>
</evidence>
<dbReference type="AlphaFoldDB" id="A0A1B1AM00"/>
<keyword evidence="1" id="KW-0677">Repeat</keyword>
<evidence type="ECO:0000256" key="2">
    <source>
        <dbReference type="ARBA" id="ARBA00022803"/>
    </source>
</evidence>
<dbReference type="InterPro" id="IPR019734">
    <property type="entry name" value="TPR_rpt"/>
</dbReference>
<accession>A0A1B1AM00</accession>
<evidence type="ECO:0000256" key="1">
    <source>
        <dbReference type="ARBA" id="ARBA00022737"/>
    </source>
</evidence>
<dbReference type="InterPro" id="IPR011990">
    <property type="entry name" value="TPR-like_helical_dom_sf"/>
</dbReference>
<dbReference type="PROSITE" id="PS50293">
    <property type="entry name" value="TPR_REGION"/>
    <property type="match status" value="4"/>
</dbReference>
<feature type="repeat" description="TPR" evidence="3">
    <location>
        <begin position="249"/>
        <end position="282"/>
    </location>
</feature>
<name>A0A1B1AM00_9PROT</name>
<keyword evidence="5" id="KW-1185">Reference proteome</keyword>
<gene>
    <name evidence="4" type="ORF">ATE48_17390</name>
</gene>
<dbReference type="KEGG" id="cbot:ATE48_17390"/>
<feature type="repeat" description="TPR" evidence="3">
    <location>
        <begin position="181"/>
        <end position="214"/>
    </location>
</feature>
<keyword evidence="2 3" id="KW-0802">TPR repeat</keyword>
<reference evidence="4 5" key="1">
    <citation type="submission" date="2015-11" db="EMBL/GenBank/DDBJ databases">
        <title>Whole-Genome Sequence of Candidatus Oderbacter manganicum from the National Park Lower Oder Valley, Germany.</title>
        <authorList>
            <person name="Braun B."/>
            <person name="Liere K."/>
            <person name="Szewzyk U."/>
        </authorList>
    </citation>
    <scope>NUCLEOTIDE SEQUENCE [LARGE SCALE GENOMIC DNA]</scope>
    <source>
        <strain evidence="4 5">OTSz_A_272</strain>
    </source>
</reference>
<protein>
    <submittedName>
        <fullName evidence="4">Uncharacterized protein</fullName>
    </submittedName>
</protein>
<feature type="repeat" description="TPR" evidence="3">
    <location>
        <begin position="283"/>
        <end position="316"/>
    </location>
</feature>
<sequence>MSGQADIWDLERPVTWLSGIADWRARLFRRFSWWAAVFGDGSLQPLHHGCLSSANLGRSPAADASVRFRSTKPFVFLYAAVLAGATSSPRCGGGCSIGLAGVIATRVFSWAHGRWAMQLLFGGAIVAMLLVSSTPAVAQTPAFKQQWTYCLNWGGAYSQDLAVGGCTAIIQSGQETQTDLAIALINRGNVYAAQGDNARAIADYDKAIRLNPKDADAFYNRGNAHSAQGDNARAIADYDQAIGLNPQDVDAFYNRGIAHGAQGDNARAIADYDQAIRLNPQNADAFYNRGNAYSAQGNYARAIADYDQVILLNPQDAEAFNTRCWTRALWGRQLDLALADCNSSLRIRSNDPHTLDTRGLVYLRSGAFHAALADYDAALRRDAKLISSLYGRGIARLRLAQIGEAQADIAAARAKDPNVAIMFSQFGVKP</sequence>
<dbReference type="EMBL" id="CP013244">
    <property type="protein sequence ID" value="ANP47550.1"/>
    <property type="molecule type" value="Genomic_DNA"/>
</dbReference>
<dbReference type="PANTHER" id="PTHR44858">
    <property type="entry name" value="TETRATRICOPEPTIDE REPEAT PROTEIN 6"/>
    <property type="match status" value="1"/>
</dbReference>
<dbReference type="SMART" id="SM00028">
    <property type="entry name" value="TPR"/>
    <property type="match status" value="6"/>
</dbReference>
<dbReference type="InterPro" id="IPR050498">
    <property type="entry name" value="Ycf3"/>
</dbReference>
<proteinExistence type="predicted"/>
<organism evidence="4 5">
    <name type="scientific">Candidatus Viadribacter manganicus</name>
    <dbReference type="NCBI Taxonomy" id="1759059"/>
    <lineage>
        <taxon>Bacteria</taxon>
        <taxon>Pseudomonadati</taxon>
        <taxon>Pseudomonadota</taxon>
        <taxon>Alphaproteobacteria</taxon>
        <taxon>Hyphomonadales</taxon>
        <taxon>Hyphomonadaceae</taxon>
        <taxon>Candidatus Viadribacter</taxon>
    </lineage>
</organism>
<evidence type="ECO:0000313" key="4">
    <source>
        <dbReference type="EMBL" id="ANP47550.1"/>
    </source>
</evidence>
<dbReference type="Proteomes" id="UP000092498">
    <property type="component" value="Chromosome"/>
</dbReference>
<dbReference type="STRING" id="1759059.ATE48_17390"/>
<dbReference type="SUPFAM" id="SSF48452">
    <property type="entry name" value="TPR-like"/>
    <property type="match status" value="2"/>
</dbReference>
<evidence type="ECO:0000313" key="5">
    <source>
        <dbReference type="Proteomes" id="UP000092498"/>
    </source>
</evidence>
<dbReference type="Gene3D" id="1.25.40.10">
    <property type="entry name" value="Tetratricopeptide repeat domain"/>
    <property type="match status" value="3"/>
</dbReference>
<dbReference type="Pfam" id="PF13414">
    <property type="entry name" value="TPR_11"/>
    <property type="match status" value="2"/>
</dbReference>
<dbReference type="InParanoid" id="A0A1B1AM00"/>
<dbReference type="PANTHER" id="PTHR44858:SF1">
    <property type="entry name" value="UDP-N-ACETYLGLUCOSAMINE--PEPTIDE N-ACETYLGLUCOSAMINYLTRANSFERASE SPINDLY-RELATED"/>
    <property type="match status" value="1"/>
</dbReference>